<organism evidence="4 13">
    <name type="scientific">Secundilactobacillus malefermentans</name>
    <dbReference type="NCBI Taxonomy" id="176292"/>
    <lineage>
        <taxon>Bacteria</taxon>
        <taxon>Bacillati</taxon>
        <taxon>Bacillota</taxon>
        <taxon>Bacilli</taxon>
        <taxon>Lactobacillales</taxon>
        <taxon>Lactobacillaceae</taxon>
        <taxon>Secundilactobacillus</taxon>
    </lineage>
</organism>
<comment type="caution">
    <text evidence="4">The sequence shown here is derived from an EMBL/GenBank/DDBJ whole genome shotgun (WGS) entry which is preliminary data.</text>
</comment>
<proteinExistence type="inferred from homology"/>
<evidence type="ECO:0000313" key="6">
    <source>
        <dbReference type="EMBL" id="TDG72156.1"/>
    </source>
</evidence>
<reference evidence="4 13" key="1">
    <citation type="journal article" date="2019" name="Appl. Microbiol. Biotechnol.">
        <title>Uncovering carbohydrate metabolism through a genotype-phenotype association study of 56 lactic acid bacteria genomes.</title>
        <authorList>
            <person name="Buron-Moles G."/>
            <person name="Chailyan A."/>
            <person name="Dolejs I."/>
            <person name="Forster J."/>
            <person name="Miks M.H."/>
        </authorList>
    </citation>
    <scope>NUCLEOTIDE SEQUENCE [LARGE SCALE GENOMIC DNA]</scope>
    <source>
        <strain evidence="4 13">ATCC 49373</strain>
    </source>
</reference>
<evidence type="ECO:0000313" key="7">
    <source>
        <dbReference type="EMBL" id="TDG72437.1"/>
    </source>
</evidence>
<evidence type="ECO:0000259" key="3">
    <source>
        <dbReference type="Pfam" id="PF13518"/>
    </source>
</evidence>
<evidence type="ECO:0000256" key="1">
    <source>
        <dbReference type="ARBA" id="ARBA00038232"/>
    </source>
</evidence>
<keyword evidence="13" id="KW-1185">Reference proteome</keyword>
<dbReference type="PANTHER" id="PTHR33795">
    <property type="entry name" value="INSERTION ELEMENT IS150 PROTEIN INSJ"/>
    <property type="match status" value="1"/>
</dbReference>
<dbReference type="EMBL" id="PUFO01000090">
    <property type="protein sequence ID" value="TDG73216.1"/>
    <property type="molecule type" value="Genomic_DNA"/>
</dbReference>
<dbReference type="InterPro" id="IPR052057">
    <property type="entry name" value="IS150/IS1296_orfA-like"/>
</dbReference>
<dbReference type="Gene3D" id="1.10.10.10">
    <property type="entry name" value="Winged helix-like DNA-binding domain superfamily/Winged helix DNA-binding domain"/>
    <property type="match status" value="1"/>
</dbReference>
<dbReference type="InterPro" id="IPR009057">
    <property type="entry name" value="Homeodomain-like_sf"/>
</dbReference>
<dbReference type="OrthoDB" id="2325011at2"/>
<comment type="similarity">
    <text evidence="1">Belongs to the IS150/IS1296 orfA family.</text>
</comment>
<evidence type="ECO:0000313" key="9">
    <source>
        <dbReference type="EMBL" id="TDG78174.1"/>
    </source>
</evidence>
<dbReference type="EMBL" id="PUFO01000100">
    <property type="protein sequence ID" value="TDG72156.1"/>
    <property type="molecule type" value="Genomic_DNA"/>
</dbReference>
<dbReference type="InterPro" id="IPR055247">
    <property type="entry name" value="InsJ-like_HTH"/>
</dbReference>
<sequence length="114" mass="13379">KVYDGSFKVNVLKWMKTNQASLTETALNFDISAPSTIWQWQRSFERNGVDALYRGKGQPKLMPTNKQNKKVKKQSELEHLREENELLKIENEYLKKLKALVRSQQDDEHKSSKN</sequence>
<reference evidence="4" key="2">
    <citation type="submission" date="2019-02" db="EMBL/GenBank/DDBJ databases">
        <authorList>
            <person name="Buron G."/>
            <person name="Chaylann A."/>
            <person name="Dolejs I."/>
            <person name="Forster J."/>
            <person name="Miks M.H."/>
        </authorList>
    </citation>
    <scope>NUCLEOTIDE SEQUENCE</scope>
    <source>
        <strain evidence="4">ATCC 49373</strain>
    </source>
</reference>
<evidence type="ECO:0000256" key="2">
    <source>
        <dbReference type="SAM" id="MobiDB-lite"/>
    </source>
</evidence>
<dbReference type="PANTHER" id="PTHR33795:SF1">
    <property type="entry name" value="INSERTION ELEMENT IS150 PROTEIN INSJ"/>
    <property type="match status" value="1"/>
</dbReference>
<evidence type="ECO:0000313" key="8">
    <source>
        <dbReference type="EMBL" id="TDG73216.1"/>
    </source>
</evidence>
<dbReference type="InterPro" id="IPR036388">
    <property type="entry name" value="WH-like_DNA-bd_sf"/>
</dbReference>
<dbReference type="EMBL" id="PUFO01000110">
    <property type="protein sequence ID" value="TDG70848.1"/>
    <property type="molecule type" value="Genomic_DNA"/>
</dbReference>
<name>A0A4R5NCU2_9LACO</name>
<feature type="domain" description="Insertion element IS150 protein InsJ-like helix-turn-helix" evidence="3">
    <location>
        <begin position="7"/>
        <end position="60"/>
    </location>
</feature>
<evidence type="ECO:0000313" key="10">
    <source>
        <dbReference type="EMBL" id="TDG78579.1"/>
    </source>
</evidence>
<gene>
    <name evidence="4" type="ORF">C5L31_000416</name>
    <name evidence="8" type="ORF">C5L31_000463</name>
    <name evidence="7" type="ORF">C5L31_001136</name>
    <name evidence="9" type="ORF">C5L31_001360</name>
    <name evidence="11" type="ORF">C5L31_001501</name>
    <name evidence="10" type="ORF">C5L31_001590</name>
    <name evidence="6" type="ORF">C5L31_001630</name>
    <name evidence="5" type="ORF">C5L31_002239</name>
    <name evidence="12" type="ORF">C5L31_002240</name>
</gene>
<feature type="region of interest" description="Disordered" evidence="2">
    <location>
        <begin position="56"/>
        <end position="77"/>
    </location>
</feature>
<dbReference type="STRING" id="1122149.FD44_GL000226"/>
<evidence type="ECO:0000313" key="5">
    <source>
        <dbReference type="EMBL" id="TDG71452.1"/>
    </source>
</evidence>
<feature type="non-terminal residue" evidence="4">
    <location>
        <position position="1"/>
    </location>
</feature>
<dbReference type="SUPFAM" id="SSF46689">
    <property type="entry name" value="Homeodomain-like"/>
    <property type="match status" value="1"/>
</dbReference>
<dbReference type="EMBL" id="PUFO01000036">
    <property type="protein sequence ID" value="TDG78579.1"/>
    <property type="molecule type" value="Genomic_DNA"/>
</dbReference>
<evidence type="ECO:0000313" key="11">
    <source>
        <dbReference type="EMBL" id="TDG79166.1"/>
    </source>
</evidence>
<protein>
    <recommendedName>
        <fullName evidence="3">Insertion element IS150 protein InsJ-like helix-turn-helix domain-containing protein</fullName>
    </recommendedName>
</protein>
<dbReference type="EMBL" id="PUFO01000027">
    <property type="protein sequence ID" value="TDG79166.1"/>
    <property type="molecule type" value="Genomic_DNA"/>
</dbReference>
<dbReference type="Pfam" id="PF13518">
    <property type="entry name" value="HTH_28"/>
    <property type="match status" value="1"/>
</dbReference>
<dbReference type="EMBL" id="PUFO01000099">
    <property type="protein sequence ID" value="TDG72437.1"/>
    <property type="molecule type" value="Genomic_DNA"/>
</dbReference>
<evidence type="ECO:0000313" key="13">
    <source>
        <dbReference type="Proteomes" id="UP000294854"/>
    </source>
</evidence>
<dbReference type="Proteomes" id="UP000294854">
    <property type="component" value="Unassembled WGS sequence"/>
</dbReference>
<dbReference type="EMBL" id="PUFO01000105">
    <property type="protein sequence ID" value="TDG71452.1"/>
    <property type="molecule type" value="Genomic_DNA"/>
</dbReference>
<evidence type="ECO:0000313" key="4">
    <source>
        <dbReference type="EMBL" id="TDG70848.1"/>
    </source>
</evidence>
<accession>A0A4R5NCU2</accession>
<dbReference type="EMBL" id="PUFO01000002">
    <property type="protein sequence ID" value="TDG80989.1"/>
    <property type="molecule type" value="Genomic_DNA"/>
</dbReference>
<dbReference type="AlphaFoldDB" id="A0A4R5NCU2"/>
<dbReference type="EMBL" id="PUFO01000044">
    <property type="protein sequence ID" value="TDG78174.1"/>
    <property type="molecule type" value="Genomic_DNA"/>
</dbReference>
<evidence type="ECO:0000313" key="12">
    <source>
        <dbReference type="EMBL" id="TDG80989.1"/>
    </source>
</evidence>